<evidence type="ECO:0000313" key="5">
    <source>
        <dbReference type="Proteomes" id="UP001557470"/>
    </source>
</evidence>
<dbReference type="Proteomes" id="UP001557470">
    <property type="component" value="Unassembled WGS sequence"/>
</dbReference>
<sequence length="461" mass="50547">MAKPPPLIPKPRSFYQGNSEEVEILTRSSCGPPSPANAPCSGKLAPVAQNTRTLRQTSVPEGGSVDQGNESVADLIKMFEFKEDQNKQLMNPPIQKAPLIFDRDDPSPPIYEEVIVTKEIHMYKRRIPSTYNCQKGMPRQLPSMQPPAKNSPPPYVEKPQSLGQQGKMKMFSVSSMDEEEQADNLIKDPYLLMEWWEEAKNKSWKDLSNKLKEGEAKQFTVKAERVLNAVQLYNLLLNTHGETMKNHITELNDIADNLDKVSKGTKIAGITGGATGAVGGVAAVAGVVLAPLTFGASLALTAVGVGVAAAGGVTGASAAIANKVSNVYDRNKIEQILQDFQDVMDEIEDCLLFISMGMEHLRKHDRSTLQGVNTKTLRVFKLAEVTGMGSSSAINAVIKASGNLQGFAVGLDLYYSKIKNEKTKLRSEFAWKIRTIAQHLDEGLEELFIVKDSLLENELIF</sequence>
<gene>
    <name evidence="4" type="ORF">UPYG_G00061690</name>
</gene>
<dbReference type="PANTHER" id="PTHR14096">
    <property type="entry name" value="APOLIPOPROTEIN L"/>
    <property type="match status" value="1"/>
</dbReference>
<dbReference type="Pfam" id="PF05461">
    <property type="entry name" value="ApoL"/>
    <property type="match status" value="1"/>
</dbReference>
<comment type="similarity">
    <text evidence="1">Belongs to the apolipoprotein L family.</text>
</comment>
<dbReference type="AlphaFoldDB" id="A0ABD0X9I5"/>
<accession>A0ABD0X9I5</accession>
<proteinExistence type="inferred from homology"/>
<feature type="region of interest" description="Disordered" evidence="2">
    <location>
        <begin position="139"/>
        <end position="161"/>
    </location>
</feature>
<evidence type="ECO:0008006" key="6">
    <source>
        <dbReference type="Google" id="ProtNLM"/>
    </source>
</evidence>
<name>A0ABD0X9I5_UMBPY</name>
<keyword evidence="3" id="KW-0472">Membrane</keyword>
<evidence type="ECO:0000313" key="4">
    <source>
        <dbReference type="EMBL" id="KAL1005639.1"/>
    </source>
</evidence>
<feature type="transmembrane region" description="Helical" evidence="3">
    <location>
        <begin position="267"/>
        <end position="292"/>
    </location>
</feature>
<protein>
    <recommendedName>
        <fullName evidence="6">Apolipoprotein L3</fullName>
    </recommendedName>
</protein>
<evidence type="ECO:0000256" key="1">
    <source>
        <dbReference type="ARBA" id="ARBA00010090"/>
    </source>
</evidence>
<evidence type="ECO:0000256" key="3">
    <source>
        <dbReference type="SAM" id="Phobius"/>
    </source>
</evidence>
<comment type="caution">
    <text evidence="4">The sequence shown here is derived from an EMBL/GenBank/DDBJ whole genome shotgun (WGS) entry which is preliminary data.</text>
</comment>
<organism evidence="4 5">
    <name type="scientific">Umbra pygmaea</name>
    <name type="common">Eastern mudminnow</name>
    <dbReference type="NCBI Taxonomy" id="75934"/>
    <lineage>
        <taxon>Eukaryota</taxon>
        <taxon>Metazoa</taxon>
        <taxon>Chordata</taxon>
        <taxon>Craniata</taxon>
        <taxon>Vertebrata</taxon>
        <taxon>Euteleostomi</taxon>
        <taxon>Actinopterygii</taxon>
        <taxon>Neopterygii</taxon>
        <taxon>Teleostei</taxon>
        <taxon>Protacanthopterygii</taxon>
        <taxon>Esociformes</taxon>
        <taxon>Umbridae</taxon>
        <taxon>Umbra</taxon>
    </lineage>
</organism>
<dbReference type="EMBL" id="JAGEUA010000002">
    <property type="protein sequence ID" value="KAL1005639.1"/>
    <property type="molecule type" value="Genomic_DNA"/>
</dbReference>
<reference evidence="4 5" key="1">
    <citation type="submission" date="2024-06" db="EMBL/GenBank/DDBJ databases">
        <authorList>
            <person name="Pan Q."/>
            <person name="Wen M."/>
            <person name="Jouanno E."/>
            <person name="Zahm M."/>
            <person name="Klopp C."/>
            <person name="Cabau C."/>
            <person name="Louis A."/>
            <person name="Berthelot C."/>
            <person name="Parey E."/>
            <person name="Roest Crollius H."/>
            <person name="Montfort J."/>
            <person name="Robinson-Rechavi M."/>
            <person name="Bouchez O."/>
            <person name="Lampietro C."/>
            <person name="Lopez Roques C."/>
            <person name="Donnadieu C."/>
            <person name="Postlethwait J."/>
            <person name="Bobe J."/>
            <person name="Verreycken H."/>
            <person name="Guiguen Y."/>
        </authorList>
    </citation>
    <scope>NUCLEOTIDE SEQUENCE [LARGE SCALE GENOMIC DNA]</scope>
    <source>
        <strain evidence="4">Up_M1</strain>
        <tissue evidence="4">Testis</tissue>
    </source>
</reference>
<keyword evidence="3" id="KW-1133">Transmembrane helix</keyword>
<feature type="transmembrane region" description="Helical" evidence="3">
    <location>
        <begin position="298"/>
        <end position="321"/>
    </location>
</feature>
<evidence type="ECO:0000256" key="2">
    <source>
        <dbReference type="SAM" id="MobiDB-lite"/>
    </source>
</evidence>
<dbReference type="PANTHER" id="PTHR14096:SF59">
    <property type="entry name" value="APOLIPOPROTEIN L, 1 ISOFORM X1"/>
    <property type="match status" value="1"/>
</dbReference>
<keyword evidence="5" id="KW-1185">Reference proteome</keyword>
<keyword evidence="3" id="KW-0812">Transmembrane</keyword>
<dbReference type="InterPro" id="IPR008405">
    <property type="entry name" value="ApoL"/>
</dbReference>